<dbReference type="InterPro" id="IPR039591">
    <property type="entry name" value="AP5M1"/>
</dbReference>
<dbReference type="GO" id="GO:0005764">
    <property type="term" value="C:lysosome"/>
    <property type="evidence" value="ECO:0007669"/>
    <property type="project" value="TreeGrafter"/>
</dbReference>
<dbReference type="AlphaFoldDB" id="A0AAX4P4Z6"/>
<keyword evidence="3" id="KW-0653">Protein transport</keyword>
<dbReference type="PANTHER" id="PTHR16082">
    <property type="entry name" value="AP-5 COMPLEX SUBUNIT MU-1"/>
    <property type="match status" value="1"/>
</dbReference>
<sequence length="204" mass="22776">MLRGLWVVRKEDGYVSMSRRFPLAERKHRKQSPAAPQPIPDDVELGSDLVSVAKAAKEHTENSPLYEHVLESSSGLWPMVVLESAGHLVAFLPLVPREALVLHEKAKAEARERGHGLWYHDAIAQALQPVPSVLLAMEAAAALAGVLSDHGKREGEETWEETYQRAWRFVLDGIPAGSILDTSVENVEGMLNAQYAQKPRRRWF</sequence>
<name>A0AAX4P4Z6_9CHLO</name>
<dbReference type="Proteomes" id="UP001472866">
    <property type="component" value="Chromosome 03"/>
</dbReference>
<protein>
    <submittedName>
        <fullName evidence="6">Uncharacterized protein</fullName>
    </submittedName>
</protein>
<organism evidence="6 7">
    <name type="scientific">Chloropicon roscoffensis</name>
    <dbReference type="NCBI Taxonomy" id="1461544"/>
    <lineage>
        <taxon>Eukaryota</taxon>
        <taxon>Viridiplantae</taxon>
        <taxon>Chlorophyta</taxon>
        <taxon>Chloropicophyceae</taxon>
        <taxon>Chloropicales</taxon>
        <taxon>Chloropicaceae</taxon>
        <taxon>Chloropicon</taxon>
    </lineage>
</organism>
<reference evidence="6 7" key="1">
    <citation type="submission" date="2024-03" db="EMBL/GenBank/DDBJ databases">
        <title>Complete genome sequence of the green alga Chloropicon roscoffensis RCC1871.</title>
        <authorList>
            <person name="Lemieux C."/>
            <person name="Pombert J.-F."/>
            <person name="Otis C."/>
            <person name="Turmel M."/>
        </authorList>
    </citation>
    <scope>NUCLEOTIDE SEQUENCE [LARGE SCALE GENOMIC DNA]</scope>
    <source>
        <strain evidence="6 7">RCC1871</strain>
    </source>
</reference>
<dbReference type="PANTHER" id="PTHR16082:SF2">
    <property type="entry name" value="AP-5 COMPLEX SUBUNIT MU-1"/>
    <property type="match status" value="1"/>
</dbReference>
<dbReference type="GO" id="GO:0005829">
    <property type="term" value="C:cytosol"/>
    <property type="evidence" value="ECO:0007669"/>
    <property type="project" value="TreeGrafter"/>
</dbReference>
<dbReference type="GO" id="GO:0030119">
    <property type="term" value="C:AP-type membrane coat adaptor complex"/>
    <property type="evidence" value="ECO:0007669"/>
    <property type="project" value="TreeGrafter"/>
</dbReference>
<dbReference type="EMBL" id="CP151503">
    <property type="protein sequence ID" value="WZN60844.1"/>
    <property type="molecule type" value="Genomic_DNA"/>
</dbReference>
<dbReference type="GO" id="GO:0015031">
    <property type="term" value="P:protein transport"/>
    <property type="evidence" value="ECO:0007669"/>
    <property type="project" value="UniProtKB-KW"/>
</dbReference>
<evidence type="ECO:0000256" key="3">
    <source>
        <dbReference type="ARBA" id="ARBA00022927"/>
    </source>
</evidence>
<dbReference type="GO" id="GO:0005770">
    <property type="term" value="C:late endosome"/>
    <property type="evidence" value="ECO:0007669"/>
    <property type="project" value="TreeGrafter"/>
</dbReference>
<dbReference type="GO" id="GO:0016197">
    <property type="term" value="P:endosomal transport"/>
    <property type="evidence" value="ECO:0007669"/>
    <property type="project" value="TreeGrafter"/>
</dbReference>
<evidence type="ECO:0000313" key="6">
    <source>
        <dbReference type="EMBL" id="WZN60844.1"/>
    </source>
</evidence>
<keyword evidence="4" id="KW-0472">Membrane</keyword>
<evidence type="ECO:0000256" key="2">
    <source>
        <dbReference type="ARBA" id="ARBA00022448"/>
    </source>
</evidence>
<keyword evidence="7" id="KW-1185">Reference proteome</keyword>
<comment type="subcellular location">
    <subcellularLocation>
        <location evidence="5">Endomembrane system</location>
        <topology evidence="5">Peripheral membrane protein</topology>
        <orientation evidence="5">Cytoplasmic side</orientation>
    </subcellularLocation>
</comment>
<evidence type="ECO:0000256" key="5">
    <source>
        <dbReference type="ARBA" id="ARBA00029433"/>
    </source>
</evidence>
<keyword evidence="2" id="KW-0813">Transport</keyword>
<proteinExistence type="inferred from homology"/>
<accession>A0AAX4P4Z6</accession>
<evidence type="ECO:0000313" key="7">
    <source>
        <dbReference type="Proteomes" id="UP001472866"/>
    </source>
</evidence>
<evidence type="ECO:0000256" key="1">
    <source>
        <dbReference type="ARBA" id="ARBA00005324"/>
    </source>
</evidence>
<comment type="similarity">
    <text evidence="1">Belongs to the adaptor complexes medium subunit family.</text>
</comment>
<evidence type="ECO:0000256" key="4">
    <source>
        <dbReference type="ARBA" id="ARBA00023136"/>
    </source>
</evidence>
<gene>
    <name evidence="6" type="ORF">HKI87_03g23780</name>
</gene>